<dbReference type="SUPFAM" id="SSF52266">
    <property type="entry name" value="SGNH hydrolase"/>
    <property type="match status" value="1"/>
</dbReference>
<dbReference type="RefSeq" id="WP_244106379.1">
    <property type="nucleotide sequence ID" value="NZ_CADERL010000018.1"/>
</dbReference>
<dbReference type="PANTHER" id="PTHR43784">
    <property type="entry name" value="GDSL-LIKE LIPASE/ACYLHYDROLASE, PUTATIVE (AFU_ORTHOLOGUE AFUA_2G00820)-RELATED"/>
    <property type="match status" value="1"/>
</dbReference>
<dbReference type="GO" id="GO:0016788">
    <property type="term" value="F:hydrolase activity, acting on ester bonds"/>
    <property type="evidence" value="ECO:0007669"/>
    <property type="project" value="UniProtKB-ARBA"/>
</dbReference>
<keyword evidence="1" id="KW-0732">Signal</keyword>
<dbReference type="InterPro" id="IPR053140">
    <property type="entry name" value="GDSL_Rv0518-like"/>
</dbReference>
<accession>A0A1G8HT07</accession>
<dbReference type="EMBL" id="FNCJ01000017">
    <property type="protein sequence ID" value="SDI09785.1"/>
    <property type="molecule type" value="Genomic_DNA"/>
</dbReference>
<sequence>MKISALRHIPAALWLASLAVSASASVTPAASTANPHWVDAWAASPDSAGPPLAASTLRQVVRTSIGGAAVRIRLSNLYGSGPITLGPVHIAAHASGSSIRPGTDHALTFGGKTTVTIAKGAEVLSDPAAFPVSALEELAVTLYVAPGAGATTTHLLGQQTAFIARGADATAALSLPDGKAAAKPNADPDDSRYFLTDVQVAATPQAHTLVALGDSITDGAGSTEDRNARWPDALAARLHADPAFATVAVVDAGIAGNRILHNGADPFLGPSALSRFERDAIDTSGVHWILLLEGINDIAAADVLKTPEANVSAEQIIGGMKVLIARAHAKHLKIWGATLTPFAGANAPFYTAAGEAKRAAVNRWIRTAGAFDAVVDFDQAVRDPAHPDRLLPAFDSGDHVHPNDAGYQAMAAAIDPHLFAENK</sequence>
<dbReference type="Proteomes" id="UP000199706">
    <property type="component" value="Unassembled WGS sequence"/>
</dbReference>
<dbReference type="CDD" id="cd01830">
    <property type="entry name" value="XynE_like"/>
    <property type="match status" value="1"/>
</dbReference>
<dbReference type="InterPro" id="IPR036514">
    <property type="entry name" value="SGNH_hydro_sf"/>
</dbReference>
<evidence type="ECO:0000256" key="1">
    <source>
        <dbReference type="SAM" id="SignalP"/>
    </source>
</evidence>
<gene>
    <name evidence="3" type="ORF">SAMN05216466_11760</name>
</gene>
<proteinExistence type="predicted"/>
<evidence type="ECO:0000313" key="4">
    <source>
        <dbReference type="Proteomes" id="UP000199706"/>
    </source>
</evidence>
<dbReference type="AlphaFoldDB" id="A0A1G8HT07"/>
<protein>
    <submittedName>
        <fullName evidence="3">Lysophospholipase L1</fullName>
    </submittedName>
</protein>
<evidence type="ECO:0000313" key="3">
    <source>
        <dbReference type="EMBL" id="SDI09785.1"/>
    </source>
</evidence>
<evidence type="ECO:0000259" key="2">
    <source>
        <dbReference type="Pfam" id="PF13472"/>
    </source>
</evidence>
<name>A0A1G8HT07_9BURK</name>
<reference evidence="3 4" key="1">
    <citation type="submission" date="2016-10" db="EMBL/GenBank/DDBJ databases">
        <authorList>
            <person name="de Groot N.N."/>
        </authorList>
    </citation>
    <scope>NUCLEOTIDE SEQUENCE [LARGE SCALE GENOMIC DNA]</scope>
    <source>
        <strain evidence="3 4">LMG 2247</strain>
    </source>
</reference>
<dbReference type="Pfam" id="PF13472">
    <property type="entry name" value="Lipase_GDSL_2"/>
    <property type="match status" value="1"/>
</dbReference>
<dbReference type="Gene3D" id="3.40.50.1110">
    <property type="entry name" value="SGNH hydrolase"/>
    <property type="match status" value="1"/>
</dbReference>
<organism evidence="3 4">
    <name type="scientific">Paraburkholderia phenazinium</name>
    <dbReference type="NCBI Taxonomy" id="60549"/>
    <lineage>
        <taxon>Bacteria</taxon>
        <taxon>Pseudomonadati</taxon>
        <taxon>Pseudomonadota</taxon>
        <taxon>Betaproteobacteria</taxon>
        <taxon>Burkholderiales</taxon>
        <taxon>Burkholderiaceae</taxon>
        <taxon>Paraburkholderia</taxon>
    </lineage>
</organism>
<feature type="domain" description="SGNH hydrolase-type esterase" evidence="2">
    <location>
        <begin position="211"/>
        <end position="409"/>
    </location>
</feature>
<feature type="signal peptide" evidence="1">
    <location>
        <begin position="1"/>
        <end position="24"/>
    </location>
</feature>
<dbReference type="PANTHER" id="PTHR43784:SF2">
    <property type="entry name" value="GDSL-LIKE LIPASE_ACYLHYDROLASE, PUTATIVE (AFU_ORTHOLOGUE AFUA_2G00820)-RELATED"/>
    <property type="match status" value="1"/>
</dbReference>
<feature type="chain" id="PRO_5011517987" evidence="1">
    <location>
        <begin position="25"/>
        <end position="423"/>
    </location>
</feature>
<dbReference type="InterPro" id="IPR013830">
    <property type="entry name" value="SGNH_hydro"/>
</dbReference>